<evidence type="ECO:0000256" key="5">
    <source>
        <dbReference type="ARBA" id="ARBA00023136"/>
    </source>
</evidence>
<proteinExistence type="predicted"/>
<keyword evidence="4 6" id="KW-1133">Transmembrane helix</keyword>
<dbReference type="EMBL" id="CADCVZ010000001">
    <property type="protein sequence ID" value="CAA9487281.1"/>
    <property type="molecule type" value="Genomic_DNA"/>
</dbReference>
<dbReference type="InterPro" id="IPR003838">
    <property type="entry name" value="ABC3_permease_C"/>
</dbReference>
<dbReference type="PANTHER" id="PTHR47755">
    <property type="entry name" value="CELL DIVISION PROTEIN FTSX"/>
    <property type="match status" value="1"/>
</dbReference>
<evidence type="ECO:0000256" key="1">
    <source>
        <dbReference type="ARBA" id="ARBA00004651"/>
    </source>
</evidence>
<protein>
    <submittedName>
        <fullName evidence="8">Assymetric_cell_division_FstX</fullName>
    </submittedName>
</protein>
<dbReference type="AlphaFoldDB" id="A0A6J4S651"/>
<feature type="transmembrane region" description="Helical" evidence="6">
    <location>
        <begin position="26"/>
        <end position="46"/>
    </location>
</feature>
<sequence>MMLAALVTPAGERGFLPDRTGRPTPWVIAIMMFVTLVVAAAGLAMANAARVLGDSVTGRYSIQIPGGARTAPVAVATARRVPGVLAVNQVPEADIRATLQSWLGPEAASAGLPLPALIDVDLQPGADPIRMTTQVRRAVPQARVLAYSEQLGPVTGSLRALQWLALGLVLLMTAATAATVVLATRGAFDTHRSTIEIMHGIGATDEQLARLFQRRLARDALVGGVVGGAAAALVLLLVRTVPGSLLNDLGGGPVLRPLDWFLLALLPLLGTLVAMLVARTTVLKALRRVL</sequence>
<dbReference type="InterPro" id="IPR004513">
    <property type="entry name" value="FtsX"/>
</dbReference>
<feature type="domain" description="ABC3 transporter permease C-terminal" evidence="7">
    <location>
        <begin position="168"/>
        <end position="287"/>
    </location>
</feature>
<keyword evidence="3 6" id="KW-0812">Transmembrane</keyword>
<dbReference type="GO" id="GO:0005886">
    <property type="term" value="C:plasma membrane"/>
    <property type="evidence" value="ECO:0007669"/>
    <property type="project" value="UniProtKB-SubCell"/>
</dbReference>
<dbReference type="PANTHER" id="PTHR47755:SF1">
    <property type="entry name" value="CELL DIVISION PROTEIN FTSX"/>
    <property type="match status" value="1"/>
</dbReference>
<keyword evidence="5 6" id="KW-0472">Membrane</keyword>
<feature type="transmembrane region" description="Helical" evidence="6">
    <location>
        <begin position="220"/>
        <end position="238"/>
    </location>
</feature>
<evidence type="ECO:0000259" key="7">
    <source>
        <dbReference type="Pfam" id="PF02687"/>
    </source>
</evidence>
<evidence type="ECO:0000313" key="8">
    <source>
        <dbReference type="EMBL" id="CAA9487281.1"/>
    </source>
</evidence>
<dbReference type="GO" id="GO:0051301">
    <property type="term" value="P:cell division"/>
    <property type="evidence" value="ECO:0007669"/>
    <property type="project" value="InterPro"/>
</dbReference>
<comment type="subcellular location">
    <subcellularLocation>
        <location evidence="1">Cell membrane</location>
        <topology evidence="1">Multi-pass membrane protein</topology>
    </subcellularLocation>
</comment>
<evidence type="ECO:0000256" key="2">
    <source>
        <dbReference type="ARBA" id="ARBA00022475"/>
    </source>
</evidence>
<dbReference type="GO" id="GO:0032153">
    <property type="term" value="C:cell division site"/>
    <property type="evidence" value="ECO:0007669"/>
    <property type="project" value="TreeGrafter"/>
</dbReference>
<organism evidence="8">
    <name type="scientific">uncultured Sphingomonas sp</name>
    <dbReference type="NCBI Taxonomy" id="158754"/>
    <lineage>
        <taxon>Bacteria</taxon>
        <taxon>Pseudomonadati</taxon>
        <taxon>Pseudomonadota</taxon>
        <taxon>Alphaproteobacteria</taxon>
        <taxon>Sphingomonadales</taxon>
        <taxon>Sphingomonadaceae</taxon>
        <taxon>Sphingomonas</taxon>
        <taxon>environmental samples</taxon>
    </lineage>
</organism>
<accession>A0A6J4S651</accession>
<gene>
    <name evidence="8" type="ORF">AVDCRST_MAG09-609</name>
</gene>
<dbReference type="Pfam" id="PF02687">
    <property type="entry name" value="FtsX"/>
    <property type="match status" value="1"/>
</dbReference>
<reference evidence="8" key="1">
    <citation type="submission" date="2020-02" db="EMBL/GenBank/DDBJ databases">
        <authorList>
            <person name="Meier V. D."/>
        </authorList>
    </citation>
    <scope>NUCLEOTIDE SEQUENCE</scope>
    <source>
        <strain evidence="8">AVDCRST_MAG09</strain>
    </source>
</reference>
<feature type="transmembrane region" description="Helical" evidence="6">
    <location>
        <begin position="258"/>
        <end position="278"/>
    </location>
</feature>
<name>A0A6J4S651_9SPHN</name>
<keyword evidence="2" id="KW-1003">Cell membrane</keyword>
<evidence type="ECO:0000256" key="3">
    <source>
        <dbReference type="ARBA" id="ARBA00022692"/>
    </source>
</evidence>
<feature type="transmembrane region" description="Helical" evidence="6">
    <location>
        <begin position="160"/>
        <end position="183"/>
    </location>
</feature>
<evidence type="ECO:0000256" key="6">
    <source>
        <dbReference type="SAM" id="Phobius"/>
    </source>
</evidence>
<evidence type="ECO:0000256" key="4">
    <source>
        <dbReference type="ARBA" id="ARBA00022989"/>
    </source>
</evidence>
<dbReference type="RefSeq" id="WP_294171283.1">
    <property type="nucleotide sequence ID" value="NZ_CADCVZ010000001.1"/>
</dbReference>